<dbReference type="Gramene" id="Kaladp0045s0454.1.v1.1">
    <property type="protein sequence ID" value="Kaladp0045s0454.1.v1.1.CDS.1"/>
    <property type="gene ID" value="Kaladp0045s0454.v1.1"/>
</dbReference>
<keyword evidence="1" id="KW-1133">Transmembrane helix</keyword>
<keyword evidence="1" id="KW-0472">Membrane</keyword>
<dbReference type="Gramene" id="Kaladp0045s0454.2.v1.1">
    <property type="protein sequence ID" value="Kaladp0045s0454.2.v1.1.CDS.1"/>
    <property type="gene ID" value="Kaladp0045s0454.v1.1"/>
</dbReference>
<evidence type="ECO:0000313" key="2">
    <source>
        <dbReference type="EnsemblPlants" id="Kaladp0045s0454.2.v1.1.CDS.1"/>
    </source>
</evidence>
<sequence length="87" mass="9568">MALENNVMAVIRASRPSFRNSHNKIALAVHASFVAFGRLLTMVGESDIEDSALSLSSTGEVYPSICIHFTIHGVFLFGGFISDFWDF</sequence>
<accession>A0A7N0ZWE5</accession>
<evidence type="ECO:0000313" key="3">
    <source>
        <dbReference type="Proteomes" id="UP000594263"/>
    </source>
</evidence>
<dbReference type="Proteomes" id="UP000594263">
    <property type="component" value="Unplaced"/>
</dbReference>
<evidence type="ECO:0000256" key="1">
    <source>
        <dbReference type="SAM" id="Phobius"/>
    </source>
</evidence>
<dbReference type="EnsemblPlants" id="Kaladp0045s0454.1.v1.1">
    <property type="protein sequence ID" value="Kaladp0045s0454.1.v1.1.CDS.1"/>
    <property type="gene ID" value="Kaladp0045s0454.v1.1"/>
</dbReference>
<name>A0A7N0ZWE5_KALFE</name>
<protein>
    <submittedName>
        <fullName evidence="2">Uncharacterized protein</fullName>
    </submittedName>
</protein>
<feature type="transmembrane region" description="Helical" evidence="1">
    <location>
        <begin position="61"/>
        <end position="81"/>
    </location>
</feature>
<feature type="transmembrane region" description="Helical" evidence="1">
    <location>
        <begin position="25"/>
        <end position="41"/>
    </location>
</feature>
<dbReference type="Gene3D" id="3.40.1000.30">
    <property type="match status" value="1"/>
</dbReference>
<reference evidence="2" key="1">
    <citation type="submission" date="2021-01" db="UniProtKB">
        <authorList>
            <consortium name="EnsemblPlants"/>
        </authorList>
    </citation>
    <scope>IDENTIFICATION</scope>
</reference>
<organism evidence="2 3">
    <name type="scientific">Kalanchoe fedtschenkoi</name>
    <name type="common">Lavender scallops</name>
    <name type="synonym">South American air plant</name>
    <dbReference type="NCBI Taxonomy" id="63787"/>
    <lineage>
        <taxon>Eukaryota</taxon>
        <taxon>Viridiplantae</taxon>
        <taxon>Streptophyta</taxon>
        <taxon>Embryophyta</taxon>
        <taxon>Tracheophyta</taxon>
        <taxon>Spermatophyta</taxon>
        <taxon>Magnoliopsida</taxon>
        <taxon>eudicotyledons</taxon>
        <taxon>Gunneridae</taxon>
        <taxon>Pentapetalae</taxon>
        <taxon>Saxifragales</taxon>
        <taxon>Crassulaceae</taxon>
        <taxon>Kalanchoe</taxon>
    </lineage>
</organism>
<dbReference type="EnsemblPlants" id="Kaladp0045s0454.2.v1.1">
    <property type="protein sequence ID" value="Kaladp0045s0454.2.v1.1.CDS.1"/>
    <property type="gene ID" value="Kaladp0045s0454.v1.1"/>
</dbReference>
<keyword evidence="3" id="KW-1185">Reference proteome</keyword>
<proteinExistence type="predicted"/>
<keyword evidence="1" id="KW-0812">Transmembrane</keyword>
<dbReference type="AlphaFoldDB" id="A0A7N0ZWE5"/>